<sequence length="134" mass="14698">MLKESDLARYSSRPTHRTYTRQFKAELVAACQQPGASIAAIALQHGMNANVLHRWLKEHERDGRHRLIGPDPLGVAVPTSPGPAFIPLKLPTGMLEPTACDIKVELRKGALSMIVTWPASAAADLARWTRAILK</sequence>
<dbReference type="RefSeq" id="WP_011464990.1">
    <property type="nucleotide sequence ID" value="NC_007908.1"/>
</dbReference>
<reference evidence="2" key="1">
    <citation type="submission" date="2006-02" db="EMBL/GenBank/DDBJ databases">
        <title>Complete sequence of chromosome of Rhodoferax ferrireducens DSM 15236.</title>
        <authorList>
            <person name="Copeland A."/>
            <person name="Lucas S."/>
            <person name="Lapidus A."/>
            <person name="Barry K."/>
            <person name="Detter J.C."/>
            <person name="Glavina del Rio T."/>
            <person name="Hammon N."/>
            <person name="Israni S."/>
            <person name="Pitluck S."/>
            <person name="Brettin T."/>
            <person name="Bruce D."/>
            <person name="Han C."/>
            <person name="Tapia R."/>
            <person name="Gilna P."/>
            <person name="Kiss H."/>
            <person name="Schmutz J."/>
            <person name="Larimer F."/>
            <person name="Land M."/>
            <person name="Kyrpides N."/>
            <person name="Ivanova N."/>
            <person name="Richardson P."/>
        </authorList>
    </citation>
    <scope>NUCLEOTIDE SEQUENCE [LARGE SCALE GENOMIC DNA]</scope>
    <source>
        <strain evidence="2">ATCC BAA-621 / DSM 15236 / T118</strain>
    </source>
</reference>
<name>Q21UX9_ALBFT</name>
<dbReference type="InterPro" id="IPR002514">
    <property type="entry name" value="Transposase_8"/>
</dbReference>
<dbReference type="STRING" id="338969.Rfer_2709"/>
<dbReference type="InterPro" id="IPR009057">
    <property type="entry name" value="Homeodomain-like_sf"/>
</dbReference>
<dbReference type="SUPFAM" id="SSF46689">
    <property type="entry name" value="Homeodomain-like"/>
    <property type="match status" value="1"/>
</dbReference>
<dbReference type="OrthoDB" id="9800877at2"/>
<keyword evidence="2" id="KW-1185">Reference proteome</keyword>
<evidence type="ECO:0000313" key="2">
    <source>
        <dbReference type="Proteomes" id="UP000008332"/>
    </source>
</evidence>
<protein>
    <submittedName>
        <fullName evidence="1">Transposase IS3/IS911</fullName>
    </submittedName>
</protein>
<dbReference type="HOGENOM" id="CLU_113764_6_1_4"/>
<evidence type="ECO:0000313" key="1">
    <source>
        <dbReference type="EMBL" id="ABD70424.1"/>
    </source>
</evidence>
<dbReference type="GO" id="GO:0006313">
    <property type="term" value="P:DNA transposition"/>
    <property type="evidence" value="ECO:0007669"/>
    <property type="project" value="InterPro"/>
</dbReference>
<dbReference type="GO" id="GO:0003677">
    <property type="term" value="F:DNA binding"/>
    <property type="evidence" value="ECO:0007669"/>
    <property type="project" value="InterPro"/>
</dbReference>
<dbReference type="eggNOG" id="COG2963">
    <property type="taxonomic scope" value="Bacteria"/>
</dbReference>
<dbReference type="Pfam" id="PF01527">
    <property type="entry name" value="HTH_Tnp_1"/>
    <property type="match status" value="1"/>
</dbReference>
<dbReference type="KEGG" id="rfr:Rfer_2709"/>
<dbReference type="EMBL" id="CP000267">
    <property type="protein sequence ID" value="ABD70424.1"/>
    <property type="molecule type" value="Genomic_DNA"/>
</dbReference>
<dbReference type="AlphaFoldDB" id="Q21UX9"/>
<gene>
    <name evidence="1" type="ordered locus">Rfer_2709</name>
</gene>
<proteinExistence type="predicted"/>
<dbReference type="GO" id="GO:0004803">
    <property type="term" value="F:transposase activity"/>
    <property type="evidence" value="ECO:0007669"/>
    <property type="project" value="InterPro"/>
</dbReference>
<dbReference type="Proteomes" id="UP000008332">
    <property type="component" value="Chromosome"/>
</dbReference>
<organism evidence="1 2">
    <name type="scientific">Albidiferax ferrireducens (strain ATCC BAA-621 / DSM 15236 / T118)</name>
    <name type="common">Rhodoferax ferrireducens</name>
    <dbReference type="NCBI Taxonomy" id="338969"/>
    <lineage>
        <taxon>Bacteria</taxon>
        <taxon>Pseudomonadati</taxon>
        <taxon>Pseudomonadota</taxon>
        <taxon>Betaproteobacteria</taxon>
        <taxon>Burkholderiales</taxon>
        <taxon>Comamonadaceae</taxon>
        <taxon>Rhodoferax</taxon>
    </lineage>
</organism>
<accession>Q21UX9</accession>